<dbReference type="InterPro" id="IPR001478">
    <property type="entry name" value="PDZ"/>
</dbReference>
<dbReference type="SUPFAM" id="SSF50156">
    <property type="entry name" value="PDZ domain-like"/>
    <property type="match status" value="1"/>
</dbReference>
<dbReference type="InterPro" id="IPR036366">
    <property type="entry name" value="PGBDSf"/>
</dbReference>
<keyword evidence="7" id="KW-0812">Transmembrane</keyword>
<dbReference type="InterPro" id="IPR002477">
    <property type="entry name" value="Peptidoglycan-bd-like"/>
</dbReference>
<protein>
    <submittedName>
        <fullName evidence="9">S41 family peptidase</fullName>
    </submittedName>
</protein>
<feature type="transmembrane region" description="Helical" evidence="7">
    <location>
        <begin position="35"/>
        <end position="56"/>
    </location>
</feature>
<dbReference type="InterPro" id="IPR029045">
    <property type="entry name" value="ClpP/crotonase-like_dom_sf"/>
</dbReference>
<evidence type="ECO:0000256" key="3">
    <source>
        <dbReference type="ARBA" id="ARBA00022801"/>
    </source>
</evidence>
<dbReference type="InterPro" id="IPR004447">
    <property type="entry name" value="Peptidase_S41A"/>
</dbReference>
<dbReference type="SUPFAM" id="SSF47090">
    <property type="entry name" value="PGBD-like"/>
    <property type="match status" value="1"/>
</dbReference>
<dbReference type="EMBL" id="JBCEWA010000011">
    <property type="protein sequence ID" value="MEL5989348.1"/>
    <property type="molecule type" value="Genomic_DNA"/>
</dbReference>
<dbReference type="RefSeq" id="WP_087680556.1">
    <property type="nucleotide sequence ID" value="NZ_JALKQX010000013.1"/>
</dbReference>
<dbReference type="Gene3D" id="3.90.226.10">
    <property type="entry name" value="2-enoyl-CoA Hydratase, Chain A, domain 1"/>
    <property type="match status" value="1"/>
</dbReference>
<keyword evidence="7" id="KW-0472">Membrane</keyword>
<dbReference type="Proteomes" id="UP001398420">
    <property type="component" value="Unassembled WGS sequence"/>
</dbReference>
<evidence type="ECO:0000256" key="7">
    <source>
        <dbReference type="SAM" id="Phobius"/>
    </source>
</evidence>
<feature type="domain" description="PDZ" evidence="8">
    <location>
        <begin position="120"/>
        <end position="188"/>
    </location>
</feature>
<gene>
    <name evidence="9" type="ORF">AAF454_13125</name>
</gene>
<dbReference type="Pfam" id="PF22694">
    <property type="entry name" value="CtpB_N-like"/>
    <property type="match status" value="1"/>
</dbReference>
<dbReference type="CDD" id="cd07560">
    <property type="entry name" value="Peptidase_S41_CPP"/>
    <property type="match status" value="1"/>
</dbReference>
<dbReference type="Pfam" id="PF03572">
    <property type="entry name" value="Peptidase_S41"/>
    <property type="match status" value="1"/>
</dbReference>
<name>A0ABU9LQC8_9BACL</name>
<evidence type="ECO:0000256" key="6">
    <source>
        <dbReference type="SAM" id="MobiDB-lite"/>
    </source>
</evidence>
<dbReference type="Pfam" id="PF01471">
    <property type="entry name" value="PG_binding_1"/>
    <property type="match status" value="1"/>
</dbReference>
<feature type="region of interest" description="Disordered" evidence="6">
    <location>
        <begin position="1"/>
        <end position="21"/>
    </location>
</feature>
<comment type="similarity">
    <text evidence="1 5">Belongs to the peptidase S41A family.</text>
</comment>
<dbReference type="Gene3D" id="1.10.101.10">
    <property type="entry name" value="PGBD-like superfamily/PGBD"/>
    <property type="match status" value="1"/>
</dbReference>
<keyword evidence="2 5" id="KW-0645">Protease</keyword>
<keyword evidence="3 5" id="KW-0378">Hydrolase</keyword>
<dbReference type="SMART" id="SM00245">
    <property type="entry name" value="TSPc"/>
    <property type="match status" value="1"/>
</dbReference>
<evidence type="ECO:0000256" key="1">
    <source>
        <dbReference type="ARBA" id="ARBA00009179"/>
    </source>
</evidence>
<accession>A0ABU9LQC8</accession>
<dbReference type="InterPro" id="IPR036034">
    <property type="entry name" value="PDZ_sf"/>
</dbReference>
<dbReference type="NCBIfam" id="TIGR00225">
    <property type="entry name" value="prc"/>
    <property type="match status" value="1"/>
</dbReference>
<dbReference type="PROSITE" id="PS50106">
    <property type="entry name" value="PDZ"/>
    <property type="match status" value="1"/>
</dbReference>
<dbReference type="Gene3D" id="3.30.750.44">
    <property type="match status" value="1"/>
</dbReference>
<dbReference type="InterPro" id="IPR055210">
    <property type="entry name" value="CtpA/B_N"/>
</dbReference>
<evidence type="ECO:0000256" key="4">
    <source>
        <dbReference type="ARBA" id="ARBA00022825"/>
    </source>
</evidence>
<keyword evidence="7" id="KW-1133">Transmembrane helix</keyword>
<dbReference type="SMART" id="SM00228">
    <property type="entry name" value="PDZ"/>
    <property type="match status" value="1"/>
</dbReference>
<dbReference type="InterPro" id="IPR036365">
    <property type="entry name" value="PGBD-like_sf"/>
</dbReference>
<evidence type="ECO:0000256" key="2">
    <source>
        <dbReference type="ARBA" id="ARBA00022670"/>
    </source>
</evidence>
<dbReference type="InterPro" id="IPR005151">
    <property type="entry name" value="Tail-specific_protease"/>
</dbReference>
<dbReference type="PANTHER" id="PTHR32060">
    <property type="entry name" value="TAIL-SPECIFIC PROTEASE"/>
    <property type="match status" value="1"/>
</dbReference>
<comment type="caution">
    <text evidence="9">The sequence shown here is derived from an EMBL/GenBank/DDBJ whole genome shotgun (WGS) entry which is preliminary data.</text>
</comment>
<organism evidence="9 10">
    <name type="scientific">Kurthia gibsonii</name>
    <dbReference type="NCBI Taxonomy" id="33946"/>
    <lineage>
        <taxon>Bacteria</taxon>
        <taxon>Bacillati</taxon>
        <taxon>Bacillota</taxon>
        <taxon>Bacilli</taxon>
        <taxon>Bacillales</taxon>
        <taxon>Caryophanaceae</taxon>
        <taxon>Kurthia</taxon>
    </lineage>
</organism>
<reference evidence="9 10" key="1">
    <citation type="submission" date="2024-04" db="EMBL/GenBank/DDBJ databases">
        <authorList>
            <person name="Wu Y.S."/>
            <person name="Zhang L."/>
        </authorList>
    </citation>
    <scope>NUCLEOTIDE SEQUENCE [LARGE SCALE GENOMIC DNA]</scope>
    <source>
        <strain evidence="9 10">KG-01</strain>
    </source>
</reference>
<dbReference type="Gene3D" id="2.30.42.10">
    <property type="match status" value="1"/>
</dbReference>
<dbReference type="PANTHER" id="PTHR32060:SF30">
    <property type="entry name" value="CARBOXY-TERMINAL PROCESSING PROTEASE CTPA"/>
    <property type="match status" value="1"/>
</dbReference>
<keyword evidence="10" id="KW-1185">Reference proteome</keyword>
<dbReference type="InterPro" id="IPR041489">
    <property type="entry name" value="PDZ_6"/>
</dbReference>
<sequence>MDEQKKQEEQPEVEPKASEETKPAGKYIRLKPFTLIMMIIVLILATSGITIFALTVGEKKVVEVRTPNHEEFQKVFDTYDELNKSYYEKIDEDALVNGALKGMIESLGDPYSDYLGKEEATQFNDSISSSFDGIGAEIQEKDGQIMIVSPIKNSPAEKAGLRPNDIIKSVDGKSVVGKTATETVQKIRGKKGTKVTLEYQRGKDSKLHKVTITRDAIPIETVYAKMTKDKIAHIQITTFADQTYQELLKKLDEMEKKGMKGLVLDVRQNPGGILTTAVNIASLFVDAGEPIMQIEPKDGQKEIIRAQNGRKVDVPTALLIDGGSASASEILAAAMNEDAHIPLVGEKTFGKGTMQTAKSLEDGSTLKYTTGKWLTPEGKWIHKKGIQPTVKVDYPSYASLPYLDPSKTMKLGDVSEQVKAAEKMLKALGYNPGKIDGLYDEYTSYAVSRFQANNKLTVDGILKGKTTNKLMDELREKIRKDDPQLLKARKIVLKELNQ</sequence>
<evidence type="ECO:0000313" key="9">
    <source>
        <dbReference type="EMBL" id="MEL5989348.1"/>
    </source>
</evidence>
<evidence type="ECO:0000313" key="10">
    <source>
        <dbReference type="Proteomes" id="UP001398420"/>
    </source>
</evidence>
<dbReference type="CDD" id="cd06782">
    <property type="entry name" value="cpPDZ_CPP-like"/>
    <property type="match status" value="1"/>
</dbReference>
<proteinExistence type="inferred from homology"/>
<evidence type="ECO:0000259" key="8">
    <source>
        <dbReference type="PROSITE" id="PS50106"/>
    </source>
</evidence>
<evidence type="ECO:0000256" key="5">
    <source>
        <dbReference type="RuleBase" id="RU004404"/>
    </source>
</evidence>
<dbReference type="SUPFAM" id="SSF52096">
    <property type="entry name" value="ClpP/crotonase"/>
    <property type="match status" value="1"/>
</dbReference>
<dbReference type="Pfam" id="PF17820">
    <property type="entry name" value="PDZ_6"/>
    <property type="match status" value="1"/>
</dbReference>
<keyword evidence="4 5" id="KW-0720">Serine protease</keyword>